<feature type="domain" description="Metallo-beta-lactamase" evidence="1">
    <location>
        <begin position="34"/>
        <end position="123"/>
    </location>
</feature>
<dbReference type="CDD" id="cd06262">
    <property type="entry name" value="metallo-hydrolase-like_MBL-fold"/>
    <property type="match status" value="1"/>
</dbReference>
<dbReference type="Pfam" id="PF00753">
    <property type="entry name" value="Lactamase_B"/>
    <property type="match status" value="1"/>
</dbReference>
<dbReference type="Gene3D" id="3.60.15.10">
    <property type="entry name" value="Ribonuclease Z/Hydroxyacylglutathione hydrolase-like"/>
    <property type="match status" value="1"/>
</dbReference>
<dbReference type="InterPro" id="IPR001279">
    <property type="entry name" value="Metallo-B-lactamas"/>
</dbReference>
<evidence type="ECO:0000313" key="3">
    <source>
        <dbReference type="Proteomes" id="UP000823858"/>
    </source>
</evidence>
<evidence type="ECO:0000313" key="2">
    <source>
        <dbReference type="EMBL" id="HJC86050.1"/>
    </source>
</evidence>
<accession>A0A9D2QGB7</accession>
<proteinExistence type="predicted"/>
<reference evidence="2" key="1">
    <citation type="journal article" date="2021" name="PeerJ">
        <title>Extensive microbial diversity within the chicken gut microbiome revealed by metagenomics and culture.</title>
        <authorList>
            <person name="Gilroy R."/>
            <person name="Ravi A."/>
            <person name="Getino M."/>
            <person name="Pursley I."/>
            <person name="Horton D.L."/>
            <person name="Alikhan N.F."/>
            <person name="Baker D."/>
            <person name="Gharbi K."/>
            <person name="Hall N."/>
            <person name="Watson M."/>
            <person name="Adriaenssens E.M."/>
            <person name="Foster-Nyarko E."/>
            <person name="Jarju S."/>
            <person name="Secka A."/>
            <person name="Antonio M."/>
            <person name="Oren A."/>
            <person name="Chaudhuri R.R."/>
            <person name="La Ragione R."/>
            <person name="Hildebrand F."/>
            <person name="Pallen M.J."/>
        </authorList>
    </citation>
    <scope>NUCLEOTIDE SEQUENCE</scope>
    <source>
        <strain evidence="2">ChiHjej13B12-4958</strain>
    </source>
</reference>
<name>A0A9D2QGB7_9CORY</name>
<protein>
    <submittedName>
        <fullName evidence="2">MBL fold metallo-hydrolase</fullName>
    </submittedName>
</protein>
<organism evidence="2 3">
    <name type="scientific">Candidatus Corynebacterium faecigallinarum</name>
    <dbReference type="NCBI Taxonomy" id="2838528"/>
    <lineage>
        <taxon>Bacteria</taxon>
        <taxon>Bacillati</taxon>
        <taxon>Actinomycetota</taxon>
        <taxon>Actinomycetes</taxon>
        <taxon>Mycobacteriales</taxon>
        <taxon>Corynebacteriaceae</taxon>
        <taxon>Corynebacterium</taxon>
    </lineage>
</organism>
<sequence>MTFRTDDAMVELLPYGAVWVERDFPDANMLILPRVARVANTHWHSDHVGGNARFQQSGAEVFGAHGDADALRRADTHCCVAEYLDQPVPVYTVDHGIGDGDRVLLGDTEWTVVEVPGHTSGHLA</sequence>
<dbReference type="Proteomes" id="UP000823858">
    <property type="component" value="Unassembled WGS sequence"/>
</dbReference>
<dbReference type="AlphaFoldDB" id="A0A9D2QGB7"/>
<dbReference type="SUPFAM" id="SSF56281">
    <property type="entry name" value="Metallo-hydrolase/oxidoreductase"/>
    <property type="match status" value="1"/>
</dbReference>
<reference evidence="2" key="2">
    <citation type="submission" date="2021-04" db="EMBL/GenBank/DDBJ databases">
        <authorList>
            <person name="Gilroy R."/>
        </authorList>
    </citation>
    <scope>NUCLEOTIDE SEQUENCE</scope>
    <source>
        <strain evidence="2">ChiHjej13B12-4958</strain>
    </source>
</reference>
<evidence type="ECO:0000259" key="1">
    <source>
        <dbReference type="Pfam" id="PF00753"/>
    </source>
</evidence>
<comment type="caution">
    <text evidence="2">The sequence shown here is derived from an EMBL/GenBank/DDBJ whole genome shotgun (WGS) entry which is preliminary data.</text>
</comment>
<dbReference type="EMBL" id="DWVP01000024">
    <property type="protein sequence ID" value="HJC86050.1"/>
    <property type="molecule type" value="Genomic_DNA"/>
</dbReference>
<gene>
    <name evidence="2" type="ORF">H9751_11040</name>
</gene>
<dbReference type="InterPro" id="IPR036866">
    <property type="entry name" value="RibonucZ/Hydroxyglut_hydro"/>
</dbReference>